<evidence type="ECO:0000313" key="2">
    <source>
        <dbReference type="EMBL" id="GAA3548613.1"/>
    </source>
</evidence>
<reference evidence="3" key="1">
    <citation type="journal article" date="2019" name="Int. J. Syst. Evol. Microbiol.">
        <title>The Global Catalogue of Microorganisms (GCM) 10K type strain sequencing project: providing services to taxonomists for standard genome sequencing and annotation.</title>
        <authorList>
            <consortium name="The Broad Institute Genomics Platform"/>
            <consortium name="The Broad Institute Genome Sequencing Center for Infectious Disease"/>
            <person name="Wu L."/>
            <person name="Ma J."/>
        </authorList>
    </citation>
    <scope>NUCLEOTIDE SEQUENCE [LARGE SCALE GENOMIC DNA]</scope>
    <source>
        <strain evidence="3">JCM 16898</strain>
    </source>
</reference>
<dbReference type="RefSeq" id="WP_344861033.1">
    <property type="nucleotide sequence ID" value="NZ_BAAAZN010000006.1"/>
</dbReference>
<evidence type="ECO:0000259" key="1">
    <source>
        <dbReference type="Pfam" id="PF08241"/>
    </source>
</evidence>
<dbReference type="CDD" id="cd02440">
    <property type="entry name" value="AdoMet_MTases"/>
    <property type="match status" value="1"/>
</dbReference>
<dbReference type="Gene3D" id="3.40.50.150">
    <property type="entry name" value="Vaccinia Virus protein VP39"/>
    <property type="match status" value="1"/>
</dbReference>
<protein>
    <recommendedName>
        <fullName evidence="1">Methyltransferase type 11 domain-containing protein</fullName>
    </recommendedName>
</protein>
<name>A0ABP6WBX7_9PSEU</name>
<dbReference type="EMBL" id="BAAAZN010000006">
    <property type="protein sequence ID" value="GAA3548613.1"/>
    <property type="molecule type" value="Genomic_DNA"/>
</dbReference>
<proteinExistence type="predicted"/>
<dbReference type="Proteomes" id="UP001500689">
    <property type="component" value="Unassembled WGS sequence"/>
</dbReference>
<gene>
    <name evidence="2" type="ORF">GCM10022222_35260</name>
</gene>
<sequence>MTTPAEVFLRDYHDRHPAAASDLAGRGRVVGDDRAVYEVFADRVGDARRVLDLGCGDGALLAVLAARGARTMAGIDLSQRQVELAQDRPGLAGADLRAGRAQELPFADDGFDAVVSFMALMLMSDVEQVVAQTARVLAPGGTFAIGVGGPGADALAVFPKVARPLFAVVPPERRVPTTGDPRTRTREGLDELLGPAGFAPVEWHEVLIDVSGPPEQVWQTCCDTYYQMDSLDERQTAGLQAAFRAATRELVHADGTLPAKARVHVALTRLRS</sequence>
<dbReference type="InterPro" id="IPR029063">
    <property type="entry name" value="SAM-dependent_MTases_sf"/>
</dbReference>
<accession>A0ABP6WBX7</accession>
<dbReference type="Pfam" id="PF08241">
    <property type="entry name" value="Methyltransf_11"/>
    <property type="match status" value="1"/>
</dbReference>
<dbReference type="InterPro" id="IPR013216">
    <property type="entry name" value="Methyltransf_11"/>
</dbReference>
<dbReference type="SUPFAM" id="SSF53335">
    <property type="entry name" value="S-adenosyl-L-methionine-dependent methyltransferases"/>
    <property type="match status" value="1"/>
</dbReference>
<feature type="domain" description="Methyltransferase type 11" evidence="1">
    <location>
        <begin position="51"/>
        <end position="145"/>
    </location>
</feature>
<organism evidence="2 3">
    <name type="scientific">Amycolatopsis ultiminotia</name>
    <dbReference type="NCBI Taxonomy" id="543629"/>
    <lineage>
        <taxon>Bacteria</taxon>
        <taxon>Bacillati</taxon>
        <taxon>Actinomycetota</taxon>
        <taxon>Actinomycetes</taxon>
        <taxon>Pseudonocardiales</taxon>
        <taxon>Pseudonocardiaceae</taxon>
        <taxon>Amycolatopsis</taxon>
    </lineage>
</organism>
<keyword evidence="3" id="KW-1185">Reference proteome</keyword>
<dbReference type="PANTHER" id="PTHR43591">
    <property type="entry name" value="METHYLTRANSFERASE"/>
    <property type="match status" value="1"/>
</dbReference>
<comment type="caution">
    <text evidence="2">The sequence shown here is derived from an EMBL/GenBank/DDBJ whole genome shotgun (WGS) entry which is preliminary data.</text>
</comment>
<evidence type="ECO:0000313" key="3">
    <source>
        <dbReference type="Proteomes" id="UP001500689"/>
    </source>
</evidence>